<name>A0A553ZYV6_9BACI</name>
<feature type="transmembrane region" description="Helical" evidence="1">
    <location>
        <begin position="336"/>
        <end position="359"/>
    </location>
</feature>
<feature type="transmembrane region" description="Helical" evidence="1">
    <location>
        <begin position="12"/>
        <end position="36"/>
    </location>
</feature>
<dbReference type="Proteomes" id="UP000318521">
    <property type="component" value="Unassembled WGS sequence"/>
</dbReference>
<feature type="transmembrane region" description="Helical" evidence="1">
    <location>
        <begin position="238"/>
        <end position="262"/>
    </location>
</feature>
<comment type="caution">
    <text evidence="2">The sequence shown here is derived from an EMBL/GenBank/DDBJ whole genome shotgun (WGS) entry which is preliminary data.</text>
</comment>
<evidence type="ECO:0000313" key="3">
    <source>
        <dbReference type="Proteomes" id="UP000318521"/>
    </source>
</evidence>
<dbReference type="RefSeq" id="WP_143848524.1">
    <property type="nucleotide sequence ID" value="NZ_VLXZ01000005.1"/>
</dbReference>
<evidence type="ECO:0000313" key="2">
    <source>
        <dbReference type="EMBL" id="TSB46629.1"/>
    </source>
</evidence>
<protein>
    <submittedName>
        <fullName evidence="2">Uncharacterized protein</fullName>
    </submittedName>
</protein>
<feature type="transmembrane region" description="Helical" evidence="1">
    <location>
        <begin position="296"/>
        <end position="324"/>
    </location>
</feature>
<reference evidence="2 3" key="1">
    <citation type="submission" date="2019-07" db="EMBL/GenBank/DDBJ databases">
        <authorList>
            <person name="Park Y.J."/>
            <person name="Jeong S.E."/>
            <person name="Jung H.S."/>
        </authorList>
    </citation>
    <scope>NUCLEOTIDE SEQUENCE [LARGE SCALE GENOMIC DNA]</scope>
    <source>
        <strain evidence="3">P16(2019)</strain>
    </source>
</reference>
<sequence length="414" mass="48272">MIKIELIKILRSPVVIGLFILAMLLNVLIISSIWYMQDDLRVVSKLADDTGYQINDFFMEQADQKMNEQMEAMNQVVSPVIGKEIESLSELDQDLLNQLTEDQFNIVYDTSLVESYLELIPELDLAYQEISLTDFLEVQIRYHGLTEKQAAILQKNFTKYEPRFNEIKESKEYKSLYFQGEYQMHETLYRTLWKALLFELLLMSVLITAFSMNYEFEQRTHLHTYATKRGRKLMIDKAFASLVAVAIVSILLISSTVLIYSISTPMGALWNTPVTSFFNWNSSMNYPYFSWWNLSMWQFLLLAVTVTICLQPIFSAITVTISLFIRHTYMTVMLKLLFVGLLITIPYILSLEGWGYYLLLYQPYWLMLNPHSWFTINFAPLSGEMAELMIILIWGLIGLVAVLIGFNRFKRLDI</sequence>
<gene>
    <name evidence="2" type="ORF">FN960_09745</name>
</gene>
<accession>A0A553ZYV6</accession>
<proteinExistence type="predicted"/>
<keyword evidence="3" id="KW-1185">Reference proteome</keyword>
<dbReference type="AlphaFoldDB" id="A0A553ZYV6"/>
<feature type="transmembrane region" description="Helical" evidence="1">
    <location>
        <begin position="192"/>
        <end position="212"/>
    </location>
</feature>
<keyword evidence="1" id="KW-0472">Membrane</keyword>
<evidence type="ECO:0000256" key="1">
    <source>
        <dbReference type="SAM" id="Phobius"/>
    </source>
</evidence>
<dbReference type="OrthoDB" id="2060782at2"/>
<keyword evidence="1" id="KW-0812">Transmembrane</keyword>
<keyword evidence="1" id="KW-1133">Transmembrane helix</keyword>
<feature type="transmembrane region" description="Helical" evidence="1">
    <location>
        <begin position="388"/>
        <end position="406"/>
    </location>
</feature>
<organism evidence="2 3">
    <name type="scientific">Alkalicoccobacillus porphyridii</name>
    <dbReference type="NCBI Taxonomy" id="2597270"/>
    <lineage>
        <taxon>Bacteria</taxon>
        <taxon>Bacillati</taxon>
        <taxon>Bacillota</taxon>
        <taxon>Bacilli</taxon>
        <taxon>Bacillales</taxon>
        <taxon>Bacillaceae</taxon>
        <taxon>Alkalicoccobacillus</taxon>
    </lineage>
</organism>
<dbReference type="EMBL" id="VLXZ01000005">
    <property type="protein sequence ID" value="TSB46629.1"/>
    <property type="molecule type" value="Genomic_DNA"/>
</dbReference>